<feature type="compositionally biased region" description="Basic residues" evidence="3">
    <location>
        <begin position="120"/>
        <end position="135"/>
    </location>
</feature>
<feature type="compositionally biased region" description="Pro residues" evidence="3">
    <location>
        <begin position="721"/>
        <end position="732"/>
    </location>
</feature>
<dbReference type="GO" id="GO:2000601">
    <property type="term" value="P:positive regulation of Arp2/3 complex-mediated actin nucleation"/>
    <property type="evidence" value="ECO:0007669"/>
    <property type="project" value="TreeGrafter"/>
</dbReference>
<feature type="compositionally biased region" description="Pro residues" evidence="3">
    <location>
        <begin position="208"/>
        <end position="217"/>
    </location>
</feature>
<comment type="caution">
    <text evidence="5">The sequence shown here is derived from an EMBL/GenBank/DDBJ whole genome shotgun (WGS) entry which is preliminary data.</text>
</comment>
<keyword evidence="2" id="KW-0009">Actin-binding</keyword>
<dbReference type="InterPro" id="IPR003124">
    <property type="entry name" value="WH2_dom"/>
</dbReference>
<comment type="function">
    <text evidence="2">Downstream effector molecule involved in the transmission of signals from tyrosine kinase receptors and small GTPases to the actin cytoskeleton. Promotes formation of actin filaments. Part of the WAVE complex that regulates lamellipodia formation. The WAVE complex regulates actin filament reorganization via its interaction with the Arp2/3 complex.</text>
</comment>
<feature type="region of interest" description="Disordered" evidence="3">
    <location>
        <begin position="120"/>
        <end position="180"/>
    </location>
</feature>
<dbReference type="GO" id="GO:0005856">
    <property type="term" value="C:cytoskeleton"/>
    <property type="evidence" value="ECO:0007669"/>
    <property type="project" value="UniProtKB-SubCell"/>
</dbReference>
<name>A0A430QSL0_SCHBO</name>
<feature type="domain" description="WH2" evidence="4">
    <location>
        <begin position="763"/>
        <end position="780"/>
    </location>
</feature>
<dbReference type="GO" id="GO:0030036">
    <property type="term" value="P:actin cytoskeleton organization"/>
    <property type="evidence" value="ECO:0007669"/>
    <property type="project" value="UniProtKB-UniRule"/>
</dbReference>
<feature type="region of interest" description="Disordered" evidence="3">
    <location>
        <begin position="192"/>
        <end position="223"/>
    </location>
</feature>
<dbReference type="SMART" id="SM00246">
    <property type="entry name" value="WH2"/>
    <property type="match status" value="1"/>
</dbReference>
<proteinExistence type="inferred from homology"/>
<comment type="similarity">
    <text evidence="1 2">Belongs to the SCAR/WAVE family.</text>
</comment>
<dbReference type="Gene3D" id="6.10.280.150">
    <property type="match status" value="3"/>
</dbReference>
<feature type="compositionally biased region" description="Low complexity" evidence="3">
    <location>
        <begin position="705"/>
        <end position="714"/>
    </location>
</feature>
<reference evidence="5 6" key="1">
    <citation type="journal article" date="2019" name="PLoS Pathog.">
        <title>Genome sequence of the bovine parasite Schistosoma bovis Tanzania.</title>
        <authorList>
            <person name="Oey H."/>
            <person name="Zakrzewski M."/>
            <person name="Gobert G."/>
            <person name="Gravermann K."/>
            <person name="Stoye J."/>
            <person name="Jones M."/>
            <person name="Mcmanus D."/>
            <person name="Krause L."/>
        </authorList>
    </citation>
    <scope>NUCLEOTIDE SEQUENCE [LARGE SCALE GENOMIC DNA]</scope>
    <source>
        <strain evidence="5 6">TAN1997</strain>
    </source>
</reference>
<keyword evidence="2" id="KW-0206">Cytoskeleton</keyword>
<accession>A0A430QSL0</accession>
<evidence type="ECO:0000256" key="1">
    <source>
        <dbReference type="ARBA" id="ARBA00006993"/>
    </source>
</evidence>
<feature type="compositionally biased region" description="Polar residues" evidence="3">
    <location>
        <begin position="736"/>
        <end position="755"/>
    </location>
</feature>
<feature type="compositionally biased region" description="Polar residues" evidence="3">
    <location>
        <begin position="642"/>
        <end position="651"/>
    </location>
</feature>
<feature type="region of interest" description="Disordered" evidence="3">
    <location>
        <begin position="487"/>
        <end position="518"/>
    </location>
</feature>
<dbReference type="GO" id="GO:0034237">
    <property type="term" value="F:protein kinase A regulatory subunit binding"/>
    <property type="evidence" value="ECO:0007669"/>
    <property type="project" value="TreeGrafter"/>
</dbReference>
<dbReference type="GO" id="GO:0071933">
    <property type="term" value="F:Arp2/3 complex binding"/>
    <property type="evidence" value="ECO:0007669"/>
    <property type="project" value="TreeGrafter"/>
</dbReference>
<feature type="compositionally biased region" description="Basic and acidic residues" evidence="3">
    <location>
        <begin position="609"/>
        <end position="626"/>
    </location>
</feature>
<keyword evidence="6" id="KW-1185">Reference proteome</keyword>
<comment type="subcellular location">
    <subcellularLocation>
        <location evidence="2">Cytoplasm</location>
        <location evidence="2">Cytoskeleton</location>
    </subcellularLocation>
</comment>
<feature type="region of interest" description="Disordered" evidence="3">
    <location>
        <begin position="817"/>
        <end position="844"/>
    </location>
</feature>
<feature type="compositionally biased region" description="Polar residues" evidence="3">
    <location>
        <begin position="466"/>
        <end position="475"/>
    </location>
</feature>
<evidence type="ECO:0000256" key="3">
    <source>
        <dbReference type="SAM" id="MobiDB-lite"/>
    </source>
</evidence>
<evidence type="ECO:0000313" key="6">
    <source>
        <dbReference type="Proteomes" id="UP000290809"/>
    </source>
</evidence>
<feature type="region of interest" description="Disordered" evidence="3">
    <location>
        <begin position="556"/>
        <end position="756"/>
    </location>
</feature>
<dbReference type="EMBL" id="QMKO01001433">
    <property type="protein sequence ID" value="RTG90690.1"/>
    <property type="molecule type" value="Genomic_DNA"/>
</dbReference>
<dbReference type="PANTHER" id="PTHR12902:SF1">
    <property type="entry name" value="WISKOTT-ALDRICH SYNDROME PROTEIN FAMILY MEMBER"/>
    <property type="match status" value="1"/>
</dbReference>
<organism evidence="5 6">
    <name type="scientific">Schistosoma bovis</name>
    <name type="common">Blood fluke</name>
    <dbReference type="NCBI Taxonomy" id="6184"/>
    <lineage>
        <taxon>Eukaryota</taxon>
        <taxon>Metazoa</taxon>
        <taxon>Spiralia</taxon>
        <taxon>Lophotrochozoa</taxon>
        <taxon>Platyhelminthes</taxon>
        <taxon>Trematoda</taxon>
        <taxon>Digenea</taxon>
        <taxon>Strigeidida</taxon>
        <taxon>Schistosomatoidea</taxon>
        <taxon>Schistosomatidae</taxon>
        <taxon>Schistosoma</taxon>
    </lineage>
</organism>
<feature type="region of interest" description="Disordered" evidence="3">
    <location>
        <begin position="415"/>
        <end position="475"/>
    </location>
</feature>
<dbReference type="PANTHER" id="PTHR12902">
    <property type="entry name" value="WASP-1"/>
    <property type="match status" value="1"/>
</dbReference>
<keyword evidence="2" id="KW-0963">Cytoplasm</keyword>
<dbReference type="PROSITE" id="PS51082">
    <property type="entry name" value="WH2"/>
    <property type="match status" value="1"/>
</dbReference>
<evidence type="ECO:0000259" key="4">
    <source>
        <dbReference type="PROSITE" id="PS51082"/>
    </source>
</evidence>
<comment type="subunit">
    <text evidence="2">Binds actin and the Arp2/3 complex.</text>
</comment>
<evidence type="ECO:0000313" key="5">
    <source>
        <dbReference type="EMBL" id="RTG90690.1"/>
    </source>
</evidence>
<feature type="compositionally biased region" description="Basic residues" evidence="3">
    <location>
        <begin position="415"/>
        <end position="430"/>
    </location>
</feature>
<sequence length="844" mass="92499">MFEELTTDFSRLVERTVRLQNRLGKLHEDMQMARSGDEDLTAGVQEVEIPVFSSKKPTDSQVLNQNTIPPSMRSQYDQAEAAPALQQMDELRDDKKTSMRLYSDPSFFFDLWSQEMLQDRKHKRAAKKKRPKGKGKAAPLKSGSNQGAQKPQLIIQQPGVGGHKLPAPLFEQNSPVNASSHMDRNVNIVNGKPTQHQFLNNGDFGNPSLPPPPPPPNALHSSTQVDNVQDFRHASNQKSGYCPTKPDLSGVNQFPSVTNNICSNQDPSPAHQMTLPDPPALHTQMTSLILPPPLPPAFLSDGELKVSVERTVRLQNRLGKLHEDMQMARSGDEDLTAGVQEVEIPVFSSKKPTDSQVLNQNTIPPSMRSQYDQAEAAPALQQMDELRDDKKTSMRLYSDPSFFFDLWSQEMLQDRKHKRAAKKKRPKGKGKAAPLKSGSNQGAQKPQLIIQQPGVGGHKLPAPLFEQNSPVNASSHMDRNVNIVNGKPTQHQFLNNGDFGNPSLPPPPPPPNALHSSTQVDNVQDFRHASNQKSGYCPTKPDLSGVNQFPSVTNNICSNQDPSPAHQMTLPDPPALHTQMTSLILPPPLPPAFLSDGELKVSDMSENSHPNDEAASRDPTGKDGGDRISSPTQMHDGKEKQSQYINSVGMESSSSAPHNLPPPPPAPIFEAKNFNEPFKPNKQPSESDTCDHISASSTLPPPVTPFVVSPPQTSILCSSTQPPPPPPPPPFIPNQKVGSESPSNQAALPTKNTIPRCSVPQCPPADLLSAIRAGCQLRKVGERNLPDQSKFSRANSLSTLVNKPKDVQAIYEAVRRRRECMENNSSEDDDDDKDADSNSSGWED</sequence>
<protein>
    <recommendedName>
        <fullName evidence="2">Wiskott-Aldrich syndrome protein family member</fullName>
        <shortName evidence="2">WASP family protein member</shortName>
    </recommendedName>
</protein>
<feature type="compositionally biased region" description="Pro residues" evidence="3">
    <location>
        <begin position="503"/>
        <end position="512"/>
    </location>
</feature>
<feature type="compositionally biased region" description="Acidic residues" evidence="3">
    <location>
        <begin position="825"/>
        <end position="834"/>
    </location>
</feature>
<dbReference type="InterPro" id="IPR028288">
    <property type="entry name" value="SCAR/WAVE_fam"/>
</dbReference>
<gene>
    <name evidence="5" type="ORF">DC041_0009223</name>
</gene>
<dbReference type="AlphaFoldDB" id="A0A430QSL0"/>
<dbReference type="STRING" id="6184.A0A430QSL0"/>
<dbReference type="Proteomes" id="UP000290809">
    <property type="component" value="Unassembled WGS sequence"/>
</dbReference>
<evidence type="ECO:0000256" key="2">
    <source>
        <dbReference type="RuleBase" id="RU367034"/>
    </source>
</evidence>
<dbReference type="GO" id="GO:0003779">
    <property type="term" value="F:actin binding"/>
    <property type="evidence" value="ECO:0007669"/>
    <property type="project" value="UniProtKB-UniRule"/>
</dbReference>
<feature type="compositionally biased region" description="Polar residues" evidence="3">
    <location>
        <begin position="171"/>
        <end position="180"/>
    </location>
</feature>